<reference evidence="4 5" key="1">
    <citation type="submission" date="2018-03" db="EMBL/GenBank/DDBJ databases">
        <title>Genomic Encyclopedia of Archaeal and Bacterial Type Strains, Phase II (KMG-II): from individual species to whole genera.</title>
        <authorList>
            <person name="Goeker M."/>
        </authorList>
    </citation>
    <scope>NUCLEOTIDE SEQUENCE [LARGE SCALE GENOMIC DNA]</scope>
    <source>
        <strain evidence="4 5">DSM 44889</strain>
    </source>
</reference>
<keyword evidence="4" id="KW-0413">Isomerase</keyword>
<dbReference type="AlphaFoldDB" id="A0A316AB11"/>
<organism evidence="4 5">
    <name type="scientific">Quadrisphaera granulorum</name>
    <dbReference type="NCBI Taxonomy" id="317664"/>
    <lineage>
        <taxon>Bacteria</taxon>
        <taxon>Bacillati</taxon>
        <taxon>Actinomycetota</taxon>
        <taxon>Actinomycetes</taxon>
        <taxon>Kineosporiales</taxon>
        <taxon>Kineosporiaceae</taxon>
        <taxon>Quadrisphaera</taxon>
    </lineage>
</organism>
<dbReference type="InterPro" id="IPR008948">
    <property type="entry name" value="L-Aspartase-like"/>
</dbReference>
<evidence type="ECO:0000259" key="3">
    <source>
        <dbReference type="Pfam" id="PF00206"/>
    </source>
</evidence>
<sequence length="431" mass="45032">MTAAGRIEGVVDLGSDGWWWPGDHRAGSLMAPAALLRAALRVEQTWLDALVDAQVAPQEAGADLAAVLELSGGLDQAALGVASEAGGNPVMPLVAALRASLRESGQEHGPQAARWLHRGLTSQDVLDTAVLLCAREGVEAVRSELRAQVERLAVLVEEHRGTTMVARTLTQPAVPTTFGAKAAGWLHGLIDADEALAALRWPVQFGGAAGTLSAVVELAGVDGARALRSSFAAALDLDPSAPWHTRRTPVTRLGDAAVTATDAWGRIANDVLALGRPEIGELRDGSAGGSSTMPHKANPTLAVLVRRTALSAPQLTATLHLAAAEQVDERADGGWHVEWQTLALLLRRTAVAASQASDLLRGLRVEAAHMAARLHDTGADVLAEQESMTGLTGRPAGGTYLGLVDDLVDEATSRATDHLTKSTQKTAQEDL</sequence>
<evidence type="ECO:0000313" key="5">
    <source>
        <dbReference type="Proteomes" id="UP000245469"/>
    </source>
</evidence>
<dbReference type="Proteomes" id="UP000245469">
    <property type="component" value="Unassembled WGS sequence"/>
</dbReference>
<keyword evidence="5" id="KW-1185">Reference proteome</keyword>
<dbReference type="EMBL" id="QGDQ01000007">
    <property type="protein sequence ID" value="PWJ54408.1"/>
    <property type="molecule type" value="Genomic_DNA"/>
</dbReference>
<evidence type="ECO:0000256" key="2">
    <source>
        <dbReference type="ARBA" id="ARBA00034772"/>
    </source>
</evidence>
<dbReference type="PROSITE" id="PS00163">
    <property type="entry name" value="FUMARATE_LYASES"/>
    <property type="match status" value="1"/>
</dbReference>
<dbReference type="Gene3D" id="1.20.200.10">
    <property type="entry name" value="Fumarase/aspartase (Central domain)"/>
    <property type="match status" value="1"/>
</dbReference>
<dbReference type="InterPro" id="IPR020557">
    <property type="entry name" value="Fumarate_lyase_CS"/>
</dbReference>
<dbReference type="SUPFAM" id="SSF48557">
    <property type="entry name" value="L-aspartase-like"/>
    <property type="match status" value="1"/>
</dbReference>
<dbReference type="Pfam" id="PF00206">
    <property type="entry name" value="Lyase_1"/>
    <property type="match status" value="1"/>
</dbReference>
<dbReference type="InterPro" id="IPR000362">
    <property type="entry name" value="Fumarate_lyase_fam"/>
</dbReference>
<dbReference type="InterPro" id="IPR024083">
    <property type="entry name" value="Fumarase/histidase_N"/>
</dbReference>
<evidence type="ECO:0000256" key="1">
    <source>
        <dbReference type="ARBA" id="ARBA00023239"/>
    </source>
</evidence>
<dbReference type="Gene3D" id="1.10.275.10">
    <property type="entry name" value="Fumarase/aspartase (N-terminal domain)"/>
    <property type="match status" value="1"/>
</dbReference>
<dbReference type="InterPro" id="IPR022761">
    <property type="entry name" value="Fumarate_lyase_N"/>
</dbReference>
<dbReference type="GO" id="GO:0016829">
    <property type="term" value="F:lyase activity"/>
    <property type="evidence" value="ECO:0007669"/>
    <property type="project" value="UniProtKB-KW"/>
</dbReference>
<proteinExistence type="inferred from homology"/>
<keyword evidence="1" id="KW-0456">Lyase</keyword>
<comment type="caution">
    <text evidence="4">The sequence shown here is derived from an EMBL/GenBank/DDBJ whole genome shotgun (WGS) entry which is preliminary data.</text>
</comment>
<dbReference type="PANTHER" id="PTHR43172">
    <property type="entry name" value="ADENYLOSUCCINATE LYASE"/>
    <property type="match status" value="1"/>
</dbReference>
<comment type="similarity">
    <text evidence="2">Belongs to the class-II fumarase/aspartase family.</text>
</comment>
<dbReference type="PANTHER" id="PTHR43172:SF2">
    <property type="entry name" value="ADENYLOSUCCINATE LYASE C-TERMINAL DOMAIN-CONTAINING PROTEIN"/>
    <property type="match status" value="1"/>
</dbReference>
<gene>
    <name evidence="4" type="ORF">BXY45_107104</name>
</gene>
<evidence type="ECO:0000313" key="4">
    <source>
        <dbReference type="EMBL" id="PWJ54408.1"/>
    </source>
</evidence>
<accession>A0A316AB11</accession>
<protein>
    <submittedName>
        <fullName evidence="4">3-carboxy-cis,cis-muconate cycloisomerase</fullName>
    </submittedName>
</protein>
<name>A0A316AB11_9ACTN</name>
<feature type="domain" description="Fumarate lyase N-terminal" evidence="3">
    <location>
        <begin position="108"/>
        <end position="307"/>
    </location>
</feature>
<dbReference type="PRINTS" id="PR00149">
    <property type="entry name" value="FUMRATELYASE"/>
</dbReference>
<dbReference type="GO" id="GO:0016853">
    <property type="term" value="F:isomerase activity"/>
    <property type="evidence" value="ECO:0007669"/>
    <property type="project" value="UniProtKB-KW"/>
</dbReference>